<organism evidence="2 3">
    <name type="scientific">Planoprotostelium fungivorum</name>
    <dbReference type="NCBI Taxonomy" id="1890364"/>
    <lineage>
        <taxon>Eukaryota</taxon>
        <taxon>Amoebozoa</taxon>
        <taxon>Evosea</taxon>
        <taxon>Variosea</taxon>
        <taxon>Cavosteliida</taxon>
        <taxon>Cavosteliaceae</taxon>
        <taxon>Planoprotostelium</taxon>
    </lineage>
</organism>
<dbReference type="InterPro" id="IPR022742">
    <property type="entry name" value="Hydrolase_4"/>
</dbReference>
<gene>
    <name evidence="2" type="ORF">PROFUN_00191</name>
</gene>
<protein>
    <submittedName>
        <fullName evidence="2">Putative serine protease family S09X</fullName>
    </submittedName>
</protein>
<reference evidence="2 3" key="1">
    <citation type="journal article" date="2018" name="Genome Biol. Evol.">
        <title>Multiple Roots of Fruiting Body Formation in Amoebozoa.</title>
        <authorList>
            <person name="Hillmann F."/>
            <person name="Forbes G."/>
            <person name="Novohradska S."/>
            <person name="Ferling I."/>
            <person name="Riege K."/>
            <person name="Groth M."/>
            <person name="Westermann M."/>
            <person name="Marz M."/>
            <person name="Spaller T."/>
            <person name="Winckler T."/>
            <person name="Schaap P."/>
            <person name="Glockner G."/>
        </authorList>
    </citation>
    <scope>NUCLEOTIDE SEQUENCE [LARGE SCALE GENOMIC DNA]</scope>
    <source>
        <strain evidence="2 3">Jena</strain>
    </source>
</reference>
<dbReference type="GO" id="GO:0008233">
    <property type="term" value="F:peptidase activity"/>
    <property type="evidence" value="ECO:0007669"/>
    <property type="project" value="UniProtKB-KW"/>
</dbReference>
<name>A0A2P6P0Y6_9EUKA</name>
<dbReference type="OrthoDB" id="29964at2759"/>
<accession>A0A2P6P0Y6</accession>
<evidence type="ECO:0000259" key="1">
    <source>
        <dbReference type="Pfam" id="PF12146"/>
    </source>
</evidence>
<keyword evidence="2" id="KW-0378">Hydrolase</keyword>
<dbReference type="STRING" id="1890364.A0A2P6P0Y6"/>
<keyword evidence="2" id="KW-0645">Protease</keyword>
<sequence>MGGTVAKFAFVPPDPIKPKQPFELLKTANNHQIPVQFFPTQLKKGKPTIIFSHGNGEDLAMNERWMDHLSRSLDVNMVSYDYSGYGMSKTHDDKKIEFPSEAFVFNDVQAVYDHVTRNKEIDSRDILFMGRSLGSGPTCEMGKRLSDQGIPFRGCIIQSGLLSCVRVAMMTQSKISLPIDIFINRDKIDSINAPIFIIHGEKDEVVGFEHGKGLYELIKEKDSGRYSPWWILTAGHNDIEHGQGLRDFIKWSQENEIKAMKRQKSSFFGRWLQEKPKSEESSSL</sequence>
<dbReference type="EMBL" id="MDYQ01000001">
    <property type="protein sequence ID" value="PRP89849.1"/>
    <property type="molecule type" value="Genomic_DNA"/>
</dbReference>
<proteinExistence type="predicted"/>
<dbReference type="SUPFAM" id="SSF53474">
    <property type="entry name" value="alpha/beta-Hydrolases"/>
    <property type="match status" value="1"/>
</dbReference>
<dbReference type="AlphaFoldDB" id="A0A2P6P0Y6"/>
<dbReference type="GO" id="GO:0006508">
    <property type="term" value="P:proteolysis"/>
    <property type="evidence" value="ECO:0007669"/>
    <property type="project" value="UniProtKB-KW"/>
</dbReference>
<keyword evidence="3" id="KW-1185">Reference proteome</keyword>
<dbReference type="InParanoid" id="A0A2P6P0Y6"/>
<dbReference type="Gene3D" id="3.40.50.1820">
    <property type="entry name" value="alpha/beta hydrolase"/>
    <property type="match status" value="1"/>
</dbReference>
<evidence type="ECO:0000313" key="3">
    <source>
        <dbReference type="Proteomes" id="UP000241769"/>
    </source>
</evidence>
<dbReference type="Pfam" id="PF12146">
    <property type="entry name" value="Hydrolase_4"/>
    <property type="match status" value="1"/>
</dbReference>
<dbReference type="PANTHER" id="PTHR12277">
    <property type="entry name" value="ALPHA/BETA HYDROLASE DOMAIN-CONTAINING PROTEIN"/>
    <property type="match status" value="1"/>
</dbReference>
<comment type="caution">
    <text evidence="2">The sequence shown here is derived from an EMBL/GenBank/DDBJ whole genome shotgun (WGS) entry which is preliminary data.</text>
</comment>
<dbReference type="InterPro" id="IPR029058">
    <property type="entry name" value="AB_hydrolase_fold"/>
</dbReference>
<feature type="domain" description="Serine aminopeptidase S33" evidence="1">
    <location>
        <begin position="46"/>
        <end position="157"/>
    </location>
</feature>
<dbReference type="PANTHER" id="PTHR12277:SF81">
    <property type="entry name" value="PROTEIN ABHD13"/>
    <property type="match status" value="1"/>
</dbReference>
<dbReference type="Proteomes" id="UP000241769">
    <property type="component" value="Unassembled WGS sequence"/>
</dbReference>
<evidence type="ECO:0000313" key="2">
    <source>
        <dbReference type="EMBL" id="PRP89849.1"/>
    </source>
</evidence>